<gene>
    <name evidence="1" type="ORF">FSB73_20045</name>
</gene>
<protein>
    <submittedName>
        <fullName evidence="1">Uncharacterized protein</fullName>
    </submittedName>
</protein>
<evidence type="ECO:0000313" key="2">
    <source>
        <dbReference type="Proteomes" id="UP000321291"/>
    </source>
</evidence>
<dbReference type="RefSeq" id="WP_146786353.1">
    <property type="nucleotide sequence ID" value="NZ_CP042434.1"/>
</dbReference>
<dbReference type="AlphaFoldDB" id="A0A5B8VSN7"/>
<dbReference type="Proteomes" id="UP000321291">
    <property type="component" value="Chromosome"/>
</dbReference>
<sequence>MPDLIQPITFPEHLKDFLFDNFYDKKRQFQYLDKCDKLLDKIEDVTEQQHEDLAQLSTHMAKNLPKLLELEQKGIVVQAEYFSLLLPFTKEEEKQVTGEQKADMFANIHKFLMGVAALHPRELLLKNDLYLKLFKQVTGTDFAFWFQERMARAALLMREYLQDQGLDFESPKDIPETEDELGDLIHDLLIGHFGKFVNLKIFEQNNRPSPLEAYQNLMHERLNGRLDKRQYKQAVTTMIFQYKQLSDIAAGLNLEDLRNDLVIRAIFTQLNYKGLKVTLKLHSILHEIFMSYPRLTSQLNKSDYYQLVALLEDPLPSVVPFDALFNFSVKYMELVQSRMYKCQRTDSTDEIEKEFDEDDDEFDINEDFDNDEDFEDEDVAEIPLNDARRLKKLLSTFYKLLKLRFQEQRMDPSFDDLCFNIRIIRLNQLRS</sequence>
<dbReference type="KEGG" id="agi:FSB73_20045"/>
<dbReference type="EMBL" id="CP042434">
    <property type="protein sequence ID" value="QEC73615.1"/>
    <property type="molecule type" value="Genomic_DNA"/>
</dbReference>
<keyword evidence="2" id="KW-1185">Reference proteome</keyword>
<accession>A0A5B8VSN7</accession>
<proteinExistence type="predicted"/>
<reference evidence="1 2" key="1">
    <citation type="journal article" date="2017" name="Int. J. Syst. Evol. Microbiol.">
        <title>Arachidicoccus ginsenosidivorans sp. nov., with ginsenoside-converting activity isolated from ginseng cultivating soil.</title>
        <authorList>
            <person name="Siddiqi M.Z."/>
            <person name="Aslam Z."/>
            <person name="Im W.T."/>
        </authorList>
    </citation>
    <scope>NUCLEOTIDE SEQUENCE [LARGE SCALE GENOMIC DNA]</scope>
    <source>
        <strain evidence="1 2">Gsoil 809</strain>
    </source>
</reference>
<evidence type="ECO:0000313" key="1">
    <source>
        <dbReference type="EMBL" id="QEC73615.1"/>
    </source>
</evidence>
<name>A0A5B8VSN7_9BACT</name>
<organism evidence="1 2">
    <name type="scientific">Arachidicoccus ginsenosidivorans</name>
    <dbReference type="NCBI Taxonomy" id="496057"/>
    <lineage>
        <taxon>Bacteria</taxon>
        <taxon>Pseudomonadati</taxon>
        <taxon>Bacteroidota</taxon>
        <taxon>Chitinophagia</taxon>
        <taxon>Chitinophagales</taxon>
        <taxon>Chitinophagaceae</taxon>
        <taxon>Arachidicoccus</taxon>
    </lineage>
</organism>